<evidence type="ECO:0000256" key="9">
    <source>
        <dbReference type="ARBA" id="ARBA00023136"/>
    </source>
</evidence>
<keyword evidence="10" id="KW-0998">Cell outer membrane</keyword>
<keyword evidence="4" id="KW-1134">Transmembrane beta strand</keyword>
<dbReference type="PANTHER" id="PTHR34501">
    <property type="entry name" value="PROTEIN YDDL-RELATED"/>
    <property type="match status" value="1"/>
</dbReference>
<dbReference type="OrthoDB" id="784582at2"/>
<dbReference type="AlphaFoldDB" id="A0A2V1H516"/>
<evidence type="ECO:0000256" key="1">
    <source>
        <dbReference type="ARBA" id="ARBA00004571"/>
    </source>
</evidence>
<dbReference type="Proteomes" id="UP000244906">
    <property type="component" value="Unassembled WGS sequence"/>
</dbReference>
<evidence type="ECO:0000256" key="3">
    <source>
        <dbReference type="ARBA" id="ARBA00022448"/>
    </source>
</evidence>
<evidence type="ECO:0000256" key="5">
    <source>
        <dbReference type="ARBA" id="ARBA00022692"/>
    </source>
</evidence>
<organism evidence="12 13">
    <name type="scientific">Pelagibaculum spongiae</name>
    <dbReference type="NCBI Taxonomy" id="2080658"/>
    <lineage>
        <taxon>Bacteria</taxon>
        <taxon>Pseudomonadati</taxon>
        <taxon>Pseudomonadota</taxon>
        <taxon>Gammaproteobacteria</taxon>
        <taxon>Oceanospirillales</taxon>
        <taxon>Pelagibaculum</taxon>
    </lineage>
</organism>
<dbReference type="InterPro" id="IPR050298">
    <property type="entry name" value="Gram-neg_bact_OMP"/>
</dbReference>
<proteinExistence type="predicted"/>
<evidence type="ECO:0000259" key="11">
    <source>
        <dbReference type="Pfam" id="PF13609"/>
    </source>
</evidence>
<evidence type="ECO:0000256" key="4">
    <source>
        <dbReference type="ARBA" id="ARBA00022452"/>
    </source>
</evidence>
<keyword evidence="7" id="KW-0406">Ion transport</keyword>
<dbReference type="GO" id="GO:0015288">
    <property type="term" value="F:porin activity"/>
    <property type="evidence" value="ECO:0007669"/>
    <property type="project" value="UniProtKB-KW"/>
</dbReference>
<dbReference type="RefSeq" id="WP_116685914.1">
    <property type="nucleotide sequence ID" value="NZ_CAWNYD010000001.1"/>
</dbReference>
<evidence type="ECO:0000256" key="8">
    <source>
        <dbReference type="ARBA" id="ARBA00023114"/>
    </source>
</evidence>
<protein>
    <recommendedName>
        <fullName evidence="11">Porin domain-containing protein</fullName>
    </recommendedName>
</protein>
<keyword evidence="9" id="KW-0472">Membrane</keyword>
<dbReference type="GO" id="GO:0046930">
    <property type="term" value="C:pore complex"/>
    <property type="evidence" value="ECO:0007669"/>
    <property type="project" value="UniProtKB-KW"/>
</dbReference>
<comment type="caution">
    <text evidence="12">The sequence shown here is derived from an EMBL/GenBank/DDBJ whole genome shotgun (WGS) entry which is preliminary data.</text>
</comment>
<gene>
    <name evidence="12" type="ORF">DC094_04795</name>
</gene>
<dbReference type="SUPFAM" id="SSF56935">
    <property type="entry name" value="Porins"/>
    <property type="match status" value="1"/>
</dbReference>
<keyword evidence="8" id="KW-0626">Porin</keyword>
<dbReference type="GO" id="GO:0009279">
    <property type="term" value="C:cell outer membrane"/>
    <property type="evidence" value="ECO:0007669"/>
    <property type="project" value="UniProtKB-SubCell"/>
</dbReference>
<keyword evidence="6" id="KW-0732">Signal</keyword>
<dbReference type="EMBL" id="QDDL01000001">
    <property type="protein sequence ID" value="PVZ72328.1"/>
    <property type="molecule type" value="Genomic_DNA"/>
</dbReference>
<evidence type="ECO:0000256" key="10">
    <source>
        <dbReference type="ARBA" id="ARBA00023237"/>
    </source>
</evidence>
<dbReference type="GO" id="GO:0006811">
    <property type="term" value="P:monoatomic ion transport"/>
    <property type="evidence" value="ECO:0007669"/>
    <property type="project" value="UniProtKB-KW"/>
</dbReference>
<evidence type="ECO:0000256" key="6">
    <source>
        <dbReference type="ARBA" id="ARBA00022729"/>
    </source>
</evidence>
<evidence type="ECO:0000313" key="12">
    <source>
        <dbReference type="EMBL" id="PVZ72328.1"/>
    </source>
</evidence>
<dbReference type="InterPro" id="IPR023614">
    <property type="entry name" value="Porin_dom_sf"/>
</dbReference>
<keyword evidence="13" id="KW-1185">Reference proteome</keyword>
<dbReference type="InterPro" id="IPR033900">
    <property type="entry name" value="Gram_neg_porin_domain"/>
</dbReference>
<evidence type="ECO:0000313" key="13">
    <source>
        <dbReference type="Proteomes" id="UP000244906"/>
    </source>
</evidence>
<dbReference type="Gene3D" id="2.40.160.10">
    <property type="entry name" value="Porin"/>
    <property type="match status" value="1"/>
</dbReference>
<evidence type="ECO:0000256" key="2">
    <source>
        <dbReference type="ARBA" id="ARBA00011233"/>
    </source>
</evidence>
<accession>A0A2V1H516</accession>
<sequence length="356" mass="39172">MIKLLIYRVVIAIFLMQPVVSFASQSLEEKIRQLEEKIGQLESLTGQGKGATVELYGSVRTLFEAASIEQGTSDLTTTDFQNAESRLGLRIAAKPASDWSVQFRGEWNLDGSDEGNFGSGRLSYIELENKDWGRFAFGRQWTGFYQVIGAPLDTANNGSLGGFDAIGAPDRLGNLLTYNRTVDLLGKPLSIQVDGEFSGEDGAKDTLESYAFSSSLDLSEYLFGLSYGKYYEDGEAANLLGLSAGYQNRKIFVSTSYILKSVGEFKPSAFDLSVLYSKGKDKLLGKVYLYNSYQKGSASQDALGFLLSLQHQLNDQLRLWGEVGYTDSEGDALSDDDRTKYYASLGVRFDFSVGLN</sequence>
<reference evidence="12 13" key="1">
    <citation type="submission" date="2018-04" db="EMBL/GenBank/DDBJ databases">
        <title>Thalassorhabdus spongiae gen. nov., sp. nov., isolated from a marine sponge in South-West Iceland.</title>
        <authorList>
            <person name="Knobloch S."/>
            <person name="Daussin A."/>
            <person name="Johannsson R."/>
            <person name="Marteinsson V.T."/>
        </authorList>
    </citation>
    <scope>NUCLEOTIDE SEQUENCE [LARGE SCALE GENOMIC DNA]</scope>
    <source>
        <strain evidence="12 13">Hp12</strain>
    </source>
</reference>
<comment type="subcellular location">
    <subcellularLocation>
        <location evidence="1">Cell outer membrane</location>
        <topology evidence="1">Multi-pass membrane protein</topology>
    </subcellularLocation>
</comment>
<dbReference type="Pfam" id="PF13609">
    <property type="entry name" value="Porin_4"/>
    <property type="match status" value="1"/>
</dbReference>
<keyword evidence="5" id="KW-0812">Transmembrane</keyword>
<feature type="domain" description="Porin" evidence="11">
    <location>
        <begin position="52"/>
        <end position="330"/>
    </location>
</feature>
<keyword evidence="3" id="KW-0813">Transport</keyword>
<comment type="subunit">
    <text evidence="2">Homotrimer.</text>
</comment>
<dbReference type="CDD" id="cd00342">
    <property type="entry name" value="gram_neg_porins"/>
    <property type="match status" value="1"/>
</dbReference>
<name>A0A2V1H516_9GAMM</name>
<dbReference type="PANTHER" id="PTHR34501:SF9">
    <property type="entry name" value="MAJOR OUTER MEMBRANE PROTEIN P.IA"/>
    <property type="match status" value="1"/>
</dbReference>
<evidence type="ECO:0000256" key="7">
    <source>
        <dbReference type="ARBA" id="ARBA00023065"/>
    </source>
</evidence>